<dbReference type="InterPro" id="IPR016181">
    <property type="entry name" value="Acyl_CoA_acyltransferase"/>
</dbReference>
<gene>
    <name evidence="4" type="ORF">ABEU19_002273</name>
</gene>
<dbReference type="InterPro" id="IPR000182">
    <property type="entry name" value="GNAT_dom"/>
</dbReference>
<dbReference type="Pfam" id="PF08445">
    <property type="entry name" value="FR47"/>
    <property type="match status" value="1"/>
</dbReference>
<evidence type="ECO:0000313" key="5">
    <source>
        <dbReference type="Proteomes" id="UP001629744"/>
    </source>
</evidence>
<accession>A0ABW9FT61</accession>
<dbReference type="EMBL" id="JBDLNU010000002">
    <property type="protein sequence ID" value="MFM1728776.1"/>
    <property type="molecule type" value="Genomic_DNA"/>
</dbReference>
<proteinExistence type="predicted"/>
<keyword evidence="5" id="KW-1185">Reference proteome</keyword>
<feature type="domain" description="N-acetyltransferase" evidence="3">
    <location>
        <begin position="136"/>
        <end position="263"/>
    </location>
</feature>
<reference evidence="4 5" key="1">
    <citation type="submission" date="2023-11" db="EMBL/GenBank/DDBJ databases">
        <authorList>
            <person name="Val-Calvo J."/>
            <person name="Scortti M."/>
            <person name="Vazquez-Boland J."/>
        </authorList>
    </citation>
    <scope>NUCLEOTIDE SEQUENCE [LARGE SCALE GENOMIC DNA]</scope>
    <source>
        <strain evidence="4 5">DSM 46662</strain>
    </source>
</reference>
<dbReference type="RefSeq" id="WP_348605136.1">
    <property type="nucleotide sequence ID" value="NZ_CP157276.1"/>
</dbReference>
<dbReference type="Proteomes" id="UP001629744">
    <property type="component" value="Unassembled WGS sequence"/>
</dbReference>
<dbReference type="Gene3D" id="3.40.630.30">
    <property type="match status" value="1"/>
</dbReference>
<keyword evidence="1 4" id="KW-0808">Transferase</keyword>
<dbReference type="SUPFAM" id="SSF55729">
    <property type="entry name" value="Acyl-CoA N-acyltransferases (Nat)"/>
    <property type="match status" value="1"/>
</dbReference>
<dbReference type="PROSITE" id="PS51186">
    <property type="entry name" value="GNAT"/>
    <property type="match status" value="1"/>
</dbReference>
<dbReference type="InterPro" id="IPR050832">
    <property type="entry name" value="Bact_Acetyltransf"/>
</dbReference>
<sequence>MASDPRSDIPPAGHPDSEGSVLADDWAAIDDCGLDHPVHFSLAGAHAHLSRAVGRAATYAEEVSTFCSVPADPGPADWDDLARLLGTGGFADLFSCPELPPAHWDPVFSLDGLQMIAPPATDTRPGATEDDLPAGSALVALGPSDLPEMLELVAETRPGPFWPRTPEFGTYLGIRQNGALVAMAGERLRPPGWTEISAVCTAPEARGHGHAARLVQALTDRITARGDRAFLHVAGTNTQAISVYTRLGFRPRREVTFRGFRIP</sequence>
<protein>
    <submittedName>
        <fullName evidence="4">GNAT family N-acetyltransferase</fullName>
        <ecNumber evidence="4">2.3.1.-</ecNumber>
    </submittedName>
</protein>
<dbReference type="CDD" id="cd04301">
    <property type="entry name" value="NAT_SF"/>
    <property type="match status" value="1"/>
</dbReference>
<dbReference type="PANTHER" id="PTHR43877">
    <property type="entry name" value="AMINOALKYLPHOSPHONATE N-ACETYLTRANSFERASE-RELATED-RELATED"/>
    <property type="match status" value="1"/>
</dbReference>
<organism evidence="4 5">
    <name type="scientific">Prescottella soli</name>
    <dbReference type="NCBI Taxonomy" id="1543852"/>
    <lineage>
        <taxon>Bacteria</taxon>
        <taxon>Bacillati</taxon>
        <taxon>Actinomycetota</taxon>
        <taxon>Actinomycetes</taxon>
        <taxon>Mycobacteriales</taxon>
        <taxon>Nocardiaceae</taxon>
        <taxon>Prescottella</taxon>
    </lineage>
</organism>
<evidence type="ECO:0000256" key="1">
    <source>
        <dbReference type="ARBA" id="ARBA00022679"/>
    </source>
</evidence>
<keyword evidence="2 4" id="KW-0012">Acyltransferase</keyword>
<dbReference type="InterPro" id="IPR013653">
    <property type="entry name" value="GCN5-like_dom"/>
</dbReference>
<dbReference type="PANTHER" id="PTHR43877:SF2">
    <property type="entry name" value="AMINOALKYLPHOSPHONATE N-ACETYLTRANSFERASE-RELATED"/>
    <property type="match status" value="1"/>
</dbReference>
<comment type="caution">
    <text evidence="4">The sequence shown here is derived from an EMBL/GenBank/DDBJ whole genome shotgun (WGS) entry which is preliminary data.</text>
</comment>
<dbReference type="GO" id="GO:0016746">
    <property type="term" value="F:acyltransferase activity"/>
    <property type="evidence" value="ECO:0007669"/>
    <property type="project" value="UniProtKB-KW"/>
</dbReference>
<evidence type="ECO:0000256" key="2">
    <source>
        <dbReference type="ARBA" id="ARBA00023315"/>
    </source>
</evidence>
<evidence type="ECO:0000259" key="3">
    <source>
        <dbReference type="PROSITE" id="PS51186"/>
    </source>
</evidence>
<evidence type="ECO:0000313" key="4">
    <source>
        <dbReference type="EMBL" id="MFM1728776.1"/>
    </source>
</evidence>
<dbReference type="EC" id="2.3.1.-" evidence="4"/>
<name>A0ABW9FT61_9NOCA</name>